<dbReference type="RefSeq" id="WP_377568601.1">
    <property type="nucleotide sequence ID" value="NZ_JBHTMP010000008.1"/>
</dbReference>
<evidence type="ECO:0000313" key="2">
    <source>
        <dbReference type="Proteomes" id="UP001597260"/>
    </source>
</evidence>
<dbReference type="EMBL" id="JBHTMP010000008">
    <property type="protein sequence ID" value="MFD1320992.1"/>
    <property type="molecule type" value="Genomic_DNA"/>
</dbReference>
<sequence length="209" mass="23527">MARGGVFCVEGQWHRDLNERGSVLPTLELLERLGRIRFICKDAATPDELFYFLNRWLLRRYADYRVGFFAMHGEPSKLCLTDWHSVDLDDVAAQMSGRCEGKLLYFGSCSVLRASDARLQDFLAETGAALICGFSREVDWVESAAFETVLLDVLANGQRLNAAEMRMGSAHWAPLASYLGFRIVYANGRTWRPSVRSKVPAQSTARHDG</sequence>
<evidence type="ECO:0000313" key="1">
    <source>
        <dbReference type="EMBL" id="MFD1320992.1"/>
    </source>
</evidence>
<proteinExistence type="predicted"/>
<gene>
    <name evidence="1" type="ORF">ACFQ4H_07820</name>
</gene>
<name>A0ABW3Y980_9ACTN</name>
<dbReference type="Proteomes" id="UP001597260">
    <property type="component" value="Unassembled WGS sequence"/>
</dbReference>
<keyword evidence="2" id="KW-1185">Reference proteome</keyword>
<comment type="caution">
    <text evidence="1">The sequence shown here is derived from an EMBL/GenBank/DDBJ whole genome shotgun (WGS) entry which is preliminary data.</text>
</comment>
<dbReference type="Pfam" id="PF20347">
    <property type="entry name" value="DUF6642"/>
    <property type="match status" value="1"/>
</dbReference>
<dbReference type="InterPro" id="IPR046584">
    <property type="entry name" value="DUF6642"/>
</dbReference>
<accession>A0ABW3Y980</accession>
<organism evidence="1 2">
    <name type="scientific">Micromonospora sonneratiae</name>
    <dbReference type="NCBI Taxonomy" id="1184706"/>
    <lineage>
        <taxon>Bacteria</taxon>
        <taxon>Bacillati</taxon>
        <taxon>Actinomycetota</taxon>
        <taxon>Actinomycetes</taxon>
        <taxon>Micromonosporales</taxon>
        <taxon>Micromonosporaceae</taxon>
        <taxon>Micromonospora</taxon>
    </lineage>
</organism>
<protein>
    <submittedName>
        <fullName evidence="1">DUF6642 family protein</fullName>
    </submittedName>
</protein>
<reference evidence="2" key="1">
    <citation type="journal article" date="2019" name="Int. J. Syst. Evol. Microbiol.">
        <title>The Global Catalogue of Microorganisms (GCM) 10K type strain sequencing project: providing services to taxonomists for standard genome sequencing and annotation.</title>
        <authorList>
            <consortium name="The Broad Institute Genomics Platform"/>
            <consortium name="The Broad Institute Genome Sequencing Center for Infectious Disease"/>
            <person name="Wu L."/>
            <person name="Ma J."/>
        </authorList>
    </citation>
    <scope>NUCLEOTIDE SEQUENCE [LARGE SCALE GENOMIC DNA]</scope>
    <source>
        <strain evidence="2">JCM 31037</strain>
    </source>
</reference>